<dbReference type="InterPro" id="IPR029479">
    <property type="entry name" value="Nitroreductase"/>
</dbReference>
<dbReference type="Pfam" id="PF00881">
    <property type="entry name" value="Nitroreductase"/>
    <property type="match status" value="1"/>
</dbReference>
<evidence type="ECO:0000256" key="3">
    <source>
        <dbReference type="ARBA" id="ARBA00023002"/>
    </source>
</evidence>
<dbReference type="PANTHER" id="PTHR23026:SF90">
    <property type="entry name" value="IODOTYROSINE DEIODINASE 1"/>
    <property type="match status" value="1"/>
</dbReference>
<reference evidence="5 6" key="1">
    <citation type="submission" date="2018-08" db="EMBL/GenBank/DDBJ databases">
        <title>Henriciella mobilis sp. nov., isolated from seawater.</title>
        <authorList>
            <person name="Cheng H."/>
            <person name="Wu Y.-H."/>
            <person name="Xu X.-W."/>
            <person name="Guo L.-L."/>
        </authorList>
    </citation>
    <scope>NUCLEOTIDE SEQUENCE [LARGE SCALE GENOMIC DNA]</scope>
    <source>
        <strain evidence="5 6">CCUG67844</strain>
    </source>
</reference>
<keyword evidence="2" id="KW-0288">FMN</keyword>
<sequence>MDVSQAVNQRISTRAFLDKQITADEVRDWLATAQRAPSGGNLQPWRVIAVTGAEKQAVIDLAQKKLAEDPRGERTDRPIYPKDLWEPHEARRRKVGEMMYEKLEIPREDKAKRIQWFSRNFRFFDAPLAVFFVIDERMGHGQWAHTGMFMQTLALLAEERGWGSCFQECWGILRPTLKEHFGLGESEMLYCGMAVGYPDPDHPVNQLRAERADVDEFAELKGF</sequence>
<dbReference type="SUPFAM" id="SSF55469">
    <property type="entry name" value="FMN-dependent nitroreductase-like"/>
    <property type="match status" value="1"/>
</dbReference>
<comment type="caution">
    <text evidence="5">The sequence shown here is derived from an EMBL/GenBank/DDBJ whole genome shotgun (WGS) entry which is preliminary data.</text>
</comment>
<keyword evidence="1" id="KW-0285">Flavoprotein</keyword>
<feature type="domain" description="Nitroreductase" evidence="4">
    <location>
        <begin position="8"/>
        <end position="197"/>
    </location>
</feature>
<evidence type="ECO:0000313" key="6">
    <source>
        <dbReference type="Proteomes" id="UP000265845"/>
    </source>
</evidence>
<dbReference type="InterPro" id="IPR000415">
    <property type="entry name" value="Nitroreductase-like"/>
</dbReference>
<evidence type="ECO:0000256" key="2">
    <source>
        <dbReference type="ARBA" id="ARBA00022643"/>
    </source>
</evidence>
<dbReference type="PANTHER" id="PTHR23026">
    <property type="entry name" value="NADPH NITROREDUCTASE"/>
    <property type="match status" value="1"/>
</dbReference>
<dbReference type="GO" id="GO:0016491">
    <property type="term" value="F:oxidoreductase activity"/>
    <property type="evidence" value="ECO:0007669"/>
    <property type="project" value="UniProtKB-KW"/>
</dbReference>
<dbReference type="OrthoDB" id="9802510at2"/>
<dbReference type="Gene3D" id="3.40.109.10">
    <property type="entry name" value="NADH Oxidase"/>
    <property type="match status" value="1"/>
</dbReference>
<dbReference type="RefSeq" id="WP_119454209.1">
    <property type="nucleotide sequence ID" value="NZ_QWGA01000007.1"/>
</dbReference>
<dbReference type="CDD" id="cd02136">
    <property type="entry name" value="PnbA_NfnB-like"/>
    <property type="match status" value="1"/>
</dbReference>
<dbReference type="Proteomes" id="UP000265845">
    <property type="component" value="Unassembled WGS sequence"/>
</dbReference>
<name>A0A399RFI2_9PROT</name>
<keyword evidence="6" id="KW-1185">Reference proteome</keyword>
<proteinExistence type="predicted"/>
<evidence type="ECO:0000256" key="1">
    <source>
        <dbReference type="ARBA" id="ARBA00022630"/>
    </source>
</evidence>
<dbReference type="EMBL" id="QWGA01000007">
    <property type="protein sequence ID" value="RIJ28787.1"/>
    <property type="molecule type" value="Genomic_DNA"/>
</dbReference>
<gene>
    <name evidence="5" type="ORF">D1222_10420</name>
</gene>
<accession>A0A399RFI2</accession>
<dbReference type="InterPro" id="IPR050627">
    <property type="entry name" value="Nitroreductase/BluB"/>
</dbReference>
<evidence type="ECO:0000259" key="4">
    <source>
        <dbReference type="Pfam" id="PF00881"/>
    </source>
</evidence>
<keyword evidence="3" id="KW-0560">Oxidoreductase</keyword>
<evidence type="ECO:0000313" key="5">
    <source>
        <dbReference type="EMBL" id="RIJ28787.1"/>
    </source>
</evidence>
<protein>
    <submittedName>
        <fullName evidence="5">Nitroreductase</fullName>
    </submittedName>
</protein>
<organism evidence="5 6">
    <name type="scientific">Henriciella algicola</name>
    <dbReference type="NCBI Taxonomy" id="1608422"/>
    <lineage>
        <taxon>Bacteria</taxon>
        <taxon>Pseudomonadati</taxon>
        <taxon>Pseudomonadota</taxon>
        <taxon>Alphaproteobacteria</taxon>
        <taxon>Hyphomonadales</taxon>
        <taxon>Hyphomonadaceae</taxon>
        <taxon>Henriciella</taxon>
    </lineage>
</organism>
<dbReference type="AlphaFoldDB" id="A0A399RFI2"/>